<dbReference type="AlphaFoldDB" id="A0A9N9NXH7"/>
<comment type="caution">
    <text evidence="1">The sequence shown here is derived from an EMBL/GenBank/DDBJ whole genome shotgun (WGS) entry which is preliminary data.</text>
</comment>
<proteinExistence type="predicted"/>
<keyword evidence="2" id="KW-1185">Reference proteome</keyword>
<accession>A0A9N9NXH7</accession>
<dbReference type="EMBL" id="CAJVQA010021553">
    <property type="protein sequence ID" value="CAG8769559.1"/>
    <property type="molecule type" value="Genomic_DNA"/>
</dbReference>
<dbReference type="InterPro" id="IPR021109">
    <property type="entry name" value="Peptidase_aspartic_dom_sf"/>
</dbReference>
<feature type="non-terminal residue" evidence="1">
    <location>
        <position position="223"/>
    </location>
</feature>
<evidence type="ECO:0000313" key="2">
    <source>
        <dbReference type="Proteomes" id="UP000789759"/>
    </source>
</evidence>
<dbReference type="Proteomes" id="UP000789759">
    <property type="component" value="Unassembled WGS sequence"/>
</dbReference>
<name>A0A9N9NXH7_9GLOM</name>
<gene>
    <name evidence="1" type="ORF">CPELLU_LOCUS15788</name>
</gene>
<evidence type="ECO:0000313" key="1">
    <source>
        <dbReference type="EMBL" id="CAG8769559.1"/>
    </source>
</evidence>
<dbReference type="Gene3D" id="2.40.70.10">
    <property type="entry name" value="Acid Proteases"/>
    <property type="match status" value="1"/>
</dbReference>
<sequence length="223" mass="25451">MTSQFRKMMLDNKKPIAKSNSTYRYFPPLIPFQSQYASPNSDDNKDKEEFSQPEIYDKLLPKLLLAMHKMCQSHIVQEKESKSDEWFSSLQYLHCNINDLLITNSFLDSASEFEGVNDATINTLGWKADKPSDFAVKGNSKHISESLGWYTDMPISVKDKDSKIVTSTGNFAHINNGESEPMLCIGITWIRKVHGVLDSSKNQFQMKLHEKIYTILTFSKPPG</sequence>
<organism evidence="1 2">
    <name type="scientific">Cetraspora pellucida</name>
    <dbReference type="NCBI Taxonomy" id="1433469"/>
    <lineage>
        <taxon>Eukaryota</taxon>
        <taxon>Fungi</taxon>
        <taxon>Fungi incertae sedis</taxon>
        <taxon>Mucoromycota</taxon>
        <taxon>Glomeromycotina</taxon>
        <taxon>Glomeromycetes</taxon>
        <taxon>Diversisporales</taxon>
        <taxon>Gigasporaceae</taxon>
        <taxon>Cetraspora</taxon>
    </lineage>
</organism>
<protein>
    <submittedName>
        <fullName evidence="1">15804_t:CDS:1</fullName>
    </submittedName>
</protein>
<reference evidence="1" key="1">
    <citation type="submission" date="2021-06" db="EMBL/GenBank/DDBJ databases">
        <authorList>
            <person name="Kallberg Y."/>
            <person name="Tangrot J."/>
            <person name="Rosling A."/>
        </authorList>
    </citation>
    <scope>NUCLEOTIDE SEQUENCE</scope>
    <source>
        <strain evidence="1">FL966</strain>
    </source>
</reference>
<dbReference type="OrthoDB" id="2362799at2759"/>